<evidence type="ECO:0000313" key="2">
    <source>
        <dbReference type="Proteomes" id="UP000580568"/>
    </source>
</evidence>
<dbReference type="AlphaFoldDB" id="A0A6V8SM50"/>
<protein>
    <submittedName>
        <fullName evidence="1">Uncharacterized protein</fullName>
    </submittedName>
</protein>
<organism evidence="1 2">
    <name type="scientific">Clostridium fungisolvens</name>
    <dbReference type="NCBI Taxonomy" id="1604897"/>
    <lineage>
        <taxon>Bacteria</taxon>
        <taxon>Bacillati</taxon>
        <taxon>Bacillota</taxon>
        <taxon>Clostridia</taxon>
        <taxon>Eubacteriales</taxon>
        <taxon>Clostridiaceae</taxon>
        <taxon>Clostridium</taxon>
    </lineage>
</organism>
<proteinExistence type="predicted"/>
<evidence type="ECO:0000313" key="1">
    <source>
        <dbReference type="EMBL" id="GFP78309.1"/>
    </source>
</evidence>
<accession>A0A6V8SM50</accession>
<gene>
    <name evidence="1" type="ORF">bsdtw1_04527</name>
</gene>
<dbReference type="EMBL" id="BLZR01000001">
    <property type="protein sequence ID" value="GFP78309.1"/>
    <property type="molecule type" value="Genomic_DNA"/>
</dbReference>
<comment type="caution">
    <text evidence="1">The sequence shown here is derived from an EMBL/GenBank/DDBJ whole genome shotgun (WGS) entry which is preliminary data.</text>
</comment>
<dbReference type="Pfam" id="PF07485">
    <property type="entry name" value="DUF1529"/>
    <property type="match status" value="1"/>
</dbReference>
<name>A0A6V8SM50_9CLOT</name>
<dbReference type="InterPro" id="IPR011094">
    <property type="entry name" value="Uncharacterised_LppY/LpqO"/>
</dbReference>
<dbReference type="Proteomes" id="UP000580568">
    <property type="component" value="Unassembled WGS sequence"/>
</dbReference>
<sequence length="77" mass="8504">MERRNICSEFAKILGAEILTSNNKVCAVTFMRDIPAETLGRPIHSPLALSALFSFESIDNPLAFARKVADALRGLRK</sequence>
<reference evidence="1 2" key="1">
    <citation type="submission" date="2020-07" db="EMBL/GenBank/DDBJ databases">
        <title>A new beta-1,3-glucan-decomposing anaerobic bacterium isolated from anoxic soil subjected to biological soil disinfestation.</title>
        <authorList>
            <person name="Ueki A."/>
            <person name="Tonouchi A."/>
        </authorList>
    </citation>
    <scope>NUCLEOTIDE SEQUENCE [LARGE SCALE GENOMIC DNA]</scope>
    <source>
        <strain evidence="1 2">TW1</strain>
    </source>
</reference>
<keyword evidence="2" id="KW-1185">Reference proteome</keyword>
<dbReference type="RefSeq" id="WP_183279611.1">
    <property type="nucleotide sequence ID" value="NZ_BLZR01000001.1"/>
</dbReference>